<feature type="compositionally biased region" description="Pro residues" evidence="1">
    <location>
        <begin position="447"/>
        <end position="460"/>
    </location>
</feature>
<keyword evidence="2" id="KW-0472">Membrane</keyword>
<keyword evidence="2" id="KW-0812">Transmembrane</keyword>
<feature type="region of interest" description="Disordered" evidence="1">
    <location>
        <begin position="543"/>
        <end position="578"/>
    </location>
</feature>
<keyword evidence="4" id="KW-1185">Reference proteome</keyword>
<feature type="transmembrane region" description="Helical" evidence="2">
    <location>
        <begin position="731"/>
        <end position="753"/>
    </location>
</feature>
<evidence type="ECO:0000256" key="2">
    <source>
        <dbReference type="SAM" id="Phobius"/>
    </source>
</evidence>
<evidence type="ECO:0000313" key="4">
    <source>
        <dbReference type="Proteomes" id="UP000886523"/>
    </source>
</evidence>
<evidence type="ECO:0000313" key="3">
    <source>
        <dbReference type="EMBL" id="KAF9505613.1"/>
    </source>
</evidence>
<evidence type="ECO:0000256" key="1">
    <source>
        <dbReference type="SAM" id="MobiDB-lite"/>
    </source>
</evidence>
<feature type="compositionally biased region" description="Polar residues" evidence="1">
    <location>
        <begin position="880"/>
        <end position="891"/>
    </location>
</feature>
<feature type="transmembrane region" description="Helical" evidence="2">
    <location>
        <begin position="765"/>
        <end position="783"/>
    </location>
</feature>
<dbReference type="EMBL" id="MU129144">
    <property type="protein sequence ID" value="KAF9505613.1"/>
    <property type="molecule type" value="Genomic_DNA"/>
</dbReference>
<feature type="compositionally biased region" description="Basic and acidic residues" evidence="1">
    <location>
        <begin position="631"/>
        <end position="643"/>
    </location>
</feature>
<feature type="compositionally biased region" description="Acidic residues" evidence="1">
    <location>
        <begin position="543"/>
        <end position="556"/>
    </location>
</feature>
<accession>A0A9P6DNW0</accession>
<reference evidence="3" key="1">
    <citation type="journal article" date="2020" name="Nat. Commun.">
        <title>Large-scale genome sequencing of mycorrhizal fungi provides insights into the early evolution of symbiotic traits.</title>
        <authorList>
            <person name="Miyauchi S."/>
            <person name="Kiss E."/>
            <person name="Kuo A."/>
            <person name="Drula E."/>
            <person name="Kohler A."/>
            <person name="Sanchez-Garcia M."/>
            <person name="Morin E."/>
            <person name="Andreopoulos B."/>
            <person name="Barry K.W."/>
            <person name="Bonito G."/>
            <person name="Buee M."/>
            <person name="Carver A."/>
            <person name="Chen C."/>
            <person name="Cichocki N."/>
            <person name="Clum A."/>
            <person name="Culley D."/>
            <person name="Crous P.W."/>
            <person name="Fauchery L."/>
            <person name="Girlanda M."/>
            <person name="Hayes R.D."/>
            <person name="Keri Z."/>
            <person name="LaButti K."/>
            <person name="Lipzen A."/>
            <person name="Lombard V."/>
            <person name="Magnuson J."/>
            <person name="Maillard F."/>
            <person name="Murat C."/>
            <person name="Nolan M."/>
            <person name="Ohm R.A."/>
            <person name="Pangilinan J."/>
            <person name="Pereira M.F."/>
            <person name="Perotto S."/>
            <person name="Peter M."/>
            <person name="Pfister S."/>
            <person name="Riley R."/>
            <person name="Sitrit Y."/>
            <person name="Stielow J.B."/>
            <person name="Szollosi G."/>
            <person name="Zifcakova L."/>
            <person name="Stursova M."/>
            <person name="Spatafora J.W."/>
            <person name="Tedersoo L."/>
            <person name="Vaario L.M."/>
            <person name="Yamada A."/>
            <person name="Yan M."/>
            <person name="Wang P."/>
            <person name="Xu J."/>
            <person name="Bruns T."/>
            <person name="Baldrian P."/>
            <person name="Vilgalys R."/>
            <person name="Dunand C."/>
            <person name="Henrissat B."/>
            <person name="Grigoriev I.V."/>
            <person name="Hibbett D."/>
            <person name="Nagy L.G."/>
            <person name="Martin F.M."/>
        </authorList>
    </citation>
    <scope>NUCLEOTIDE SEQUENCE</scope>
    <source>
        <strain evidence="3">UP504</strain>
    </source>
</reference>
<proteinExistence type="predicted"/>
<feature type="region of interest" description="Disordered" evidence="1">
    <location>
        <begin position="603"/>
        <end position="647"/>
    </location>
</feature>
<dbReference type="AlphaFoldDB" id="A0A9P6DNW0"/>
<sequence length="1176" mass="131725">MDPLRWDYGESSSPLSSEMILLYPTLPNSLHSIFGLLRAEPKQFVLQTDNNSTSPEVRGERPTSQRHFVSIQDWVLEYTNTLWESDASPDLLELLNPQPERIRRPRNLLFCGPPSVVSQFGETMHRYDFDPFYDVARAWSSPLTWAFFDKLCTRHMYTRNSPHVPYLPQHRFPFQEVVQRGSYALDFFLGRGWLITMRKALIDAFDVYRLWLKAFQFFRLELDRIPVMEHGTHSDVAKALIESGQDGSLPGDAEQSFAKITAYREIVRIEDTLAEVRAVTQLLMHRTLDHIALVAGLELPCFGVDHNLVGAFISMDDPDVPMAELERHGVPLHGIRILEPREVRTLDPHAGDLSSESQAVANGVAERGPDEAHGEFMEIWRMKRGAQVKHPSLWMIRPIQQKEDYVHQRDVYTAVFESDLRDVDSAMAGALVRVLGPSSISLRDTVPLPPRPPSPPPSPSRPDDMDVEPAVDAPVTSAVDAPLTSAVDAPVTSAVDAPITSAVDAPITSAVDAPVTSAVDAPVTSAVDAPALTTDPIHYFGFEGEEGYSSEEPSDDDFAKKHRRQSVKDRRLEEAQRDPRWAAVTTDFPMAFLGIPEHYVLERWSSAPPGPPGYPKRAKKRRRSVNADQGPIDRPKSARHEAEYGPSRGWSWSCSPIWGEEYLESEHNRAEHDRAERDHVERDRIERDRVERDRVERDRVECNHAFASIPPALVQGHLFDVHSPPLVPHVFPAQVLAVLWVLLAVVHGLVIVARTLLAIVCHLSITRVLVNVACILVVAPLLLTVPCVLLLVTGILATACLLLALGLHHDRPEPENAMLEDQAPEAQTVSQLPGPVSSDHDHDTSMQVDARQVGLPVSPKDSPIIPSSEFDDLDIRTDDNGQPGTESNETAEASPVNLDPPVFVGDWFCIEFSGITGDVNIREVFERLSEDHLFGVRVRKNKGGKGLARLKKKVMLAFKLQPRRDAVLSRFRNSPGSRLFDFEEATEIAVAHQESIASFRWVLDPDYVEMCYAHQQSADDLTLMLENAPPAERSAIFACFISFHPHLKETQEYGPSFDTCTLDRVEFTTAWFLATLDQEYDVIRCHLKMINLLAFWVPLYITHGPYDVLVHELGQMAKTAAAAGDQAVSYSRPSCPCRMEAFGFLDSQVWFIEWDSSSPHPTLFLKASTPMFSGPR</sequence>
<dbReference type="OrthoDB" id="10068079at2759"/>
<dbReference type="Proteomes" id="UP000886523">
    <property type="component" value="Unassembled WGS sequence"/>
</dbReference>
<feature type="region of interest" description="Disordered" evidence="1">
    <location>
        <begin position="442"/>
        <end position="468"/>
    </location>
</feature>
<comment type="caution">
    <text evidence="3">The sequence shown here is derived from an EMBL/GenBank/DDBJ whole genome shotgun (WGS) entry which is preliminary data.</text>
</comment>
<protein>
    <submittedName>
        <fullName evidence="3">Uncharacterized protein</fullName>
    </submittedName>
</protein>
<keyword evidence="2" id="KW-1133">Transmembrane helix</keyword>
<name>A0A9P6DNW0_9AGAM</name>
<organism evidence="3 4">
    <name type="scientific">Hydnum rufescens UP504</name>
    <dbReference type="NCBI Taxonomy" id="1448309"/>
    <lineage>
        <taxon>Eukaryota</taxon>
        <taxon>Fungi</taxon>
        <taxon>Dikarya</taxon>
        <taxon>Basidiomycota</taxon>
        <taxon>Agaricomycotina</taxon>
        <taxon>Agaricomycetes</taxon>
        <taxon>Cantharellales</taxon>
        <taxon>Hydnaceae</taxon>
        <taxon>Hydnum</taxon>
    </lineage>
</organism>
<gene>
    <name evidence="3" type="ORF">BS47DRAFT_1367938</name>
</gene>
<feature type="compositionally biased region" description="Basic and acidic residues" evidence="1">
    <location>
        <begin position="566"/>
        <end position="578"/>
    </location>
</feature>
<feature type="region of interest" description="Disordered" evidence="1">
    <location>
        <begin position="822"/>
        <end position="896"/>
    </location>
</feature>